<evidence type="ECO:0000256" key="1">
    <source>
        <dbReference type="ARBA" id="ARBA00004141"/>
    </source>
</evidence>
<dbReference type="PANTHER" id="PTHR31618">
    <property type="entry name" value="MECHANOSENSITIVE ION CHANNEL PROTEIN 5"/>
    <property type="match status" value="1"/>
</dbReference>
<keyword evidence="4 6" id="KW-1133">Transmembrane helix</keyword>
<dbReference type="InterPro" id="IPR010920">
    <property type="entry name" value="LSM_dom_sf"/>
</dbReference>
<dbReference type="OMA" id="SCMINEL"/>
<comment type="similarity">
    <text evidence="2">Belongs to the MscS (TC 1.A.23) family.</text>
</comment>
<evidence type="ECO:0000256" key="5">
    <source>
        <dbReference type="ARBA" id="ARBA00023136"/>
    </source>
</evidence>
<evidence type="ECO:0000256" key="6">
    <source>
        <dbReference type="SAM" id="Phobius"/>
    </source>
</evidence>
<reference evidence="8 9" key="1">
    <citation type="journal article" date="2013" name="BMC Genomics">
        <title>Comparative genomics of parasitic silkworm microsporidia reveal an association between genome expansion and host adaptation.</title>
        <authorList>
            <person name="Pan G."/>
            <person name="Xu J."/>
            <person name="Li T."/>
            <person name="Xia Q."/>
            <person name="Liu S.L."/>
            <person name="Zhang G."/>
            <person name="Li S."/>
            <person name="Li C."/>
            <person name="Liu H."/>
            <person name="Yang L."/>
            <person name="Liu T."/>
            <person name="Zhang X."/>
            <person name="Wu Z."/>
            <person name="Fan W."/>
            <person name="Dang X."/>
            <person name="Xiang H."/>
            <person name="Tao M."/>
            <person name="Li Y."/>
            <person name="Hu J."/>
            <person name="Li Z."/>
            <person name="Lin L."/>
            <person name="Luo J."/>
            <person name="Geng L."/>
            <person name="Wang L."/>
            <person name="Long M."/>
            <person name="Wan Y."/>
            <person name="He N."/>
            <person name="Zhang Z."/>
            <person name="Lu C."/>
            <person name="Keeling P.J."/>
            <person name="Wang J."/>
            <person name="Xiang Z."/>
            <person name="Zhou Z."/>
        </authorList>
    </citation>
    <scope>NUCLEOTIDE SEQUENCE [LARGE SCALE GENOMIC DNA]</scope>
    <source>
        <strain evidence="9">CQ1 / CVCC 102059</strain>
    </source>
</reference>
<dbReference type="PANTHER" id="PTHR31618:SF1">
    <property type="entry name" value="EF-HAND DOMAIN-CONTAINING PROTEIN"/>
    <property type="match status" value="1"/>
</dbReference>
<dbReference type="SUPFAM" id="SSF50182">
    <property type="entry name" value="Sm-like ribonucleoproteins"/>
    <property type="match status" value="1"/>
</dbReference>
<name>R0MHW3_NOSB1</name>
<proteinExistence type="inferred from homology"/>
<dbReference type="OrthoDB" id="544685at2759"/>
<evidence type="ECO:0000313" key="9">
    <source>
        <dbReference type="Proteomes" id="UP000016927"/>
    </source>
</evidence>
<dbReference type="Proteomes" id="UP000016927">
    <property type="component" value="Unassembled WGS sequence"/>
</dbReference>
<evidence type="ECO:0000256" key="2">
    <source>
        <dbReference type="ARBA" id="ARBA00008017"/>
    </source>
</evidence>
<dbReference type="EMBL" id="KB908969">
    <property type="protein sequence ID" value="EOB13740.1"/>
    <property type="molecule type" value="Genomic_DNA"/>
</dbReference>
<feature type="transmembrane region" description="Helical" evidence="6">
    <location>
        <begin position="60"/>
        <end position="81"/>
    </location>
</feature>
<feature type="transmembrane region" description="Helical" evidence="6">
    <location>
        <begin position="29"/>
        <end position="48"/>
    </location>
</feature>
<feature type="transmembrane region" description="Helical" evidence="6">
    <location>
        <begin position="411"/>
        <end position="433"/>
    </location>
</feature>
<feature type="transmembrane region" description="Helical" evidence="6">
    <location>
        <begin position="378"/>
        <end position="399"/>
    </location>
</feature>
<feature type="transmembrane region" description="Helical" evidence="6">
    <location>
        <begin position="87"/>
        <end position="107"/>
    </location>
</feature>
<dbReference type="VEuPathDB" id="MicrosporidiaDB:NBO_61g0011"/>
<evidence type="ECO:0000259" key="7">
    <source>
        <dbReference type="Pfam" id="PF00924"/>
    </source>
</evidence>
<protein>
    <recommendedName>
        <fullName evidence="7">Mechanosensitive ion channel MscS domain-containing protein</fullName>
    </recommendedName>
</protein>
<dbReference type="GO" id="GO:0006820">
    <property type="term" value="P:monoatomic anion transport"/>
    <property type="evidence" value="ECO:0007669"/>
    <property type="project" value="TreeGrafter"/>
</dbReference>
<feature type="domain" description="Mechanosensitive ion channel MscS" evidence="7">
    <location>
        <begin position="429"/>
        <end position="487"/>
    </location>
</feature>
<evidence type="ECO:0000313" key="8">
    <source>
        <dbReference type="EMBL" id="EOB13740.1"/>
    </source>
</evidence>
<dbReference type="InterPro" id="IPR006685">
    <property type="entry name" value="MscS_channel_2nd"/>
</dbReference>
<keyword evidence="5 6" id="KW-0472">Membrane</keyword>
<keyword evidence="3 6" id="KW-0812">Transmembrane</keyword>
<keyword evidence="9" id="KW-1185">Reference proteome</keyword>
<gene>
    <name evidence="8" type="ORF">NBO_61g0011</name>
</gene>
<dbReference type="InterPro" id="IPR016688">
    <property type="entry name" value="MscS-like_plants/fungi"/>
</dbReference>
<dbReference type="Gene3D" id="2.30.30.60">
    <property type="match status" value="1"/>
</dbReference>
<dbReference type="GO" id="GO:0005886">
    <property type="term" value="C:plasma membrane"/>
    <property type="evidence" value="ECO:0007669"/>
    <property type="project" value="TreeGrafter"/>
</dbReference>
<feature type="transmembrane region" description="Helical" evidence="6">
    <location>
        <begin position="5"/>
        <end position="23"/>
    </location>
</feature>
<evidence type="ECO:0000256" key="3">
    <source>
        <dbReference type="ARBA" id="ARBA00022692"/>
    </source>
</evidence>
<dbReference type="HOGENOM" id="CLU_475676_0_0_1"/>
<dbReference type="GO" id="GO:0008381">
    <property type="term" value="F:mechanosensitive monoatomic ion channel activity"/>
    <property type="evidence" value="ECO:0007669"/>
    <property type="project" value="TreeGrafter"/>
</dbReference>
<sequence length="616" mass="72548">MVLPLILNIFGLGIVLCIFHISSIEIKRFLFVPIVSLSTFLWFIIYRTRENEVMNIQLKIYCRVFKFLILYILFYCLKQIMYIPYTTLFNVSVALVIVLDVLRAYIFELSKERILNRLITGLFRDMLRFKIITTFQDKKNHLQNLVGALEKFHSLGPPVKLNADELFPLWSNKPVEFPDLETALNSSIEENELASSLGRESVRDTVSYNRAIIRHGHSSRLIKEDIMKEMRTSARFEAELNSLVPPEIFKFRHHDPQAIETMPPDYPEDLADSDEKTPMDEDEFEDTDLIRFDESQFQWLYLEKWKQQEEERLHGKITVESLSRIFGEVDAAAVYEVLSFKRSEDLILSIFKENIRQINNEQENLYNATDSSIALIRIIYWTCIGIESLFVYTLISSYLQVQPLLLKLALPIFIVPILPSLKSILEAFFFLVFSHPYDAGDRVFIDGQNYIVRNISMFSTTLIRWDGMRCSIPNNQIKDKVLINVRRSYNQKWRIEFLIDSRTSQRRVEYLKTLLRRYLELDGAYKSVRIDLDKVVDSSYLLLAIIVEHSSNFQNGFLMWNTHSKFIRIVNKSLYILNIKALPLTKRVYIKNAKQSYEESEENYEEFEDYFISTFE</sequence>
<evidence type="ECO:0000256" key="4">
    <source>
        <dbReference type="ARBA" id="ARBA00022989"/>
    </source>
</evidence>
<organism evidence="8 9">
    <name type="scientific">Nosema bombycis (strain CQ1 / CVCC 102059)</name>
    <name type="common">Microsporidian parasite</name>
    <name type="synonym">Pebrine of silkworm</name>
    <dbReference type="NCBI Taxonomy" id="578461"/>
    <lineage>
        <taxon>Eukaryota</taxon>
        <taxon>Fungi</taxon>
        <taxon>Fungi incertae sedis</taxon>
        <taxon>Microsporidia</taxon>
        <taxon>Nosematidae</taxon>
        <taxon>Nosema</taxon>
    </lineage>
</organism>
<dbReference type="AlphaFoldDB" id="R0MHW3"/>
<accession>R0MHW3</accession>
<dbReference type="InterPro" id="IPR023408">
    <property type="entry name" value="MscS_beta-dom_sf"/>
</dbReference>
<dbReference type="Pfam" id="PF00924">
    <property type="entry name" value="MS_channel_2nd"/>
    <property type="match status" value="1"/>
</dbReference>
<comment type="subcellular location">
    <subcellularLocation>
        <location evidence="1">Membrane</location>
        <topology evidence="1">Multi-pass membrane protein</topology>
    </subcellularLocation>
</comment>